<sequence length="134" mass="14684">MSDHSGYGESGDRDRELTPAEVEFMAVLEGLVPKIDFWVHADADETPWLMASLDFGEGDTISATLRADFDARGIRGCWSPSCLNWDDGVRAEEALLDVEGPDGIRCLDDGASPTELAQRAAAWFTSAKQGRWAY</sequence>
<reference evidence="1 2" key="1">
    <citation type="journal article" date="2015" name="Int. J. Syst. Evol. Microbiol.">
        <title>Amycolatopsis rhabdoformis sp. nov., an actinomycete isolated from a tropical forest soil.</title>
        <authorList>
            <person name="Souza W.R."/>
            <person name="Silva R.E."/>
            <person name="Goodfellow M."/>
            <person name="Busarakam K."/>
            <person name="Figueiro F.S."/>
            <person name="Ferreira D."/>
            <person name="Rodrigues-Filho E."/>
            <person name="Moraes L.A.B."/>
            <person name="Zucchi T.D."/>
        </authorList>
    </citation>
    <scope>NUCLEOTIDE SEQUENCE [LARGE SCALE GENOMIC DNA]</scope>
    <source>
        <strain evidence="1 2">NCIMB 14900</strain>
    </source>
</reference>
<protein>
    <submittedName>
        <fullName evidence="1">Uncharacterized protein</fullName>
    </submittedName>
</protein>
<evidence type="ECO:0000313" key="2">
    <source>
        <dbReference type="Proteomes" id="UP001330812"/>
    </source>
</evidence>
<accession>A0ABZ1HXC0</accession>
<evidence type="ECO:0000313" key="1">
    <source>
        <dbReference type="EMBL" id="WSE26029.1"/>
    </source>
</evidence>
<proteinExistence type="predicted"/>
<gene>
    <name evidence="1" type="ORF">VSH64_24435</name>
</gene>
<dbReference type="EMBL" id="CP142149">
    <property type="protein sequence ID" value="WSE26029.1"/>
    <property type="molecule type" value="Genomic_DNA"/>
</dbReference>
<organism evidence="1 2">
    <name type="scientific">Amycolatopsis rhabdoformis</name>
    <dbReference type="NCBI Taxonomy" id="1448059"/>
    <lineage>
        <taxon>Bacteria</taxon>
        <taxon>Bacillati</taxon>
        <taxon>Actinomycetota</taxon>
        <taxon>Actinomycetes</taxon>
        <taxon>Pseudonocardiales</taxon>
        <taxon>Pseudonocardiaceae</taxon>
        <taxon>Amycolatopsis</taxon>
    </lineage>
</organism>
<dbReference type="RefSeq" id="WP_326564996.1">
    <property type="nucleotide sequence ID" value="NZ_CP142149.1"/>
</dbReference>
<keyword evidence="2" id="KW-1185">Reference proteome</keyword>
<dbReference type="Proteomes" id="UP001330812">
    <property type="component" value="Chromosome"/>
</dbReference>
<name>A0ABZ1HXC0_9PSEU</name>